<evidence type="ECO:0000259" key="1">
    <source>
        <dbReference type="Pfam" id="PF12728"/>
    </source>
</evidence>
<accession>A0A918DF47</accession>
<dbReference type="GO" id="GO:0003677">
    <property type="term" value="F:DNA binding"/>
    <property type="evidence" value="ECO:0007669"/>
    <property type="project" value="InterPro"/>
</dbReference>
<dbReference type="SUPFAM" id="SSF46955">
    <property type="entry name" value="Putative DNA-binding domain"/>
    <property type="match status" value="1"/>
</dbReference>
<dbReference type="InterPro" id="IPR010093">
    <property type="entry name" value="SinI_DNA-bd"/>
</dbReference>
<feature type="domain" description="Helix-turn-helix" evidence="1">
    <location>
        <begin position="4"/>
        <end position="49"/>
    </location>
</feature>
<dbReference type="InterPro" id="IPR041657">
    <property type="entry name" value="HTH_17"/>
</dbReference>
<dbReference type="NCBIfam" id="TIGR01764">
    <property type="entry name" value="excise"/>
    <property type="match status" value="1"/>
</dbReference>
<gene>
    <name evidence="2" type="ORF">GCM10012289_10640</name>
</gene>
<name>A0A918DF47_9ACTN</name>
<evidence type="ECO:0000313" key="2">
    <source>
        <dbReference type="EMBL" id="GGO63481.1"/>
    </source>
</evidence>
<evidence type="ECO:0000313" key="3">
    <source>
        <dbReference type="Proteomes" id="UP000646523"/>
    </source>
</evidence>
<dbReference type="AlphaFoldDB" id="A0A918DF47"/>
<comment type="caution">
    <text evidence="2">The sequence shown here is derived from an EMBL/GenBank/DDBJ whole genome shotgun (WGS) entry which is preliminary data.</text>
</comment>
<dbReference type="Proteomes" id="UP000646523">
    <property type="component" value="Unassembled WGS sequence"/>
</dbReference>
<reference evidence="2" key="1">
    <citation type="journal article" date="2014" name="Int. J. Syst. Evol. Microbiol.">
        <title>Complete genome sequence of Corynebacterium casei LMG S-19264T (=DSM 44701T), isolated from a smear-ripened cheese.</title>
        <authorList>
            <consortium name="US DOE Joint Genome Institute (JGI-PGF)"/>
            <person name="Walter F."/>
            <person name="Albersmeier A."/>
            <person name="Kalinowski J."/>
            <person name="Ruckert C."/>
        </authorList>
    </citation>
    <scope>NUCLEOTIDE SEQUENCE</scope>
    <source>
        <strain evidence="2">CGMCC 4.7368</strain>
    </source>
</reference>
<dbReference type="InterPro" id="IPR009061">
    <property type="entry name" value="DNA-bd_dom_put_sf"/>
</dbReference>
<reference evidence="2" key="2">
    <citation type="submission" date="2020-09" db="EMBL/GenBank/DDBJ databases">
        <authorList>
            <person name="Sun Q."/>
            <person name="Zhou Y."/>
        </authorList>
    </citation>
    <scope>NUCLEOTIDE SEQUENCE</scope>
    <source>
        <strain evidence="2">CGMCC 4.7368</strain>
    </source>
</reference>
<proteinExistence type="predicted"/>
<dbReference type="RefSeq" id="WP_189122823.1">
    <property type="nucleotide sequence ID" value="NZ_BMNH01000002.1"/>
</dbReference>
<organism evidence="2 3">
    <name type="scientific">Nonomuraea cavernae</name>
    <dbReference type="NCBI Taxonomy" id="2045107"/>
    <lineage>
        <taxon>Bacteria</taxon>
        <taxon>Bacillati</taxon>
        <taxon>Actinomycetota</taxon>
        <taxon>Actinomycetes</taxon>
        <taxon>Streptosporangiales</taxon>
        <taxon>Streptosporangiaceae</taxon>
        <taxon>Nonomuraea</taxon>
    </lineage>
</organism>
<keyword evidence="3" id="KW-1185">Reference proteome</keyword>
<sequence length="134" mass="14971">MEQYTVDQAAERLGLHVKTVRAYIRDGRLKAVKVGRRYRIARQELEAFAGLPESPEPGRHVEASSIVQIDGIGRAEMDRLSTMVIGSVTSGPQRLNVQVVYDEDRAHLKIIILGDLEPGAQLLRIIDALTREQL</sequence>
<dbReference type="Pfam" id="PF12728">
    <property type="entry name" value="HTH_17"/>
    <property type="match status" value="1"/>
</dbReference>
<dbReference type="EMBL" id="BMNH01000002">
    <property type="protein sequence ID" value="GGO63481.1"/>
    <property type="molecule type" value="Genomic_DNA"/>
</dbReference>
<protein>
    <submittedName>
        <fullName evidence="2">MerR family transcriptional regulator</fullName>
    </submittedName>
</protein>